<dbReference type="Proteomes" id="UP001317742">
    <property type="component" value="Chromosome"/>
</dbReference>
<proteinExistence type="predicted"/>
<accession>A0ABN6S690</accession>
<keyword evidence="3" id="KW-1185">Reference proteome</keyword>
<organism evidence="2 3">
    <name type="scientific">Pseudodesulfovibrio nedwellii</name>
    <dbReference type="NCBI Taxonomy" id="2973072"/>
    <lineage>
        <taxon>Bacteria</taxon>
        <taxon>Pseudomonadati</taxon>
        <taxon>Thermodesulfobacteriota</taxon>
        <taxon>Desulfovibrionia</taxon>
        <taxon>Desulfovibrionales</taxon>
        <taxon>Desulfovibrionaceae</taxon>
    </lineage>
</organism>
<dbReference type="InterPro" id="IPR043732">
    <property type="entry name" value="DUF5675"/>
</dbReference>
<dbReference type="RefSeq" id="WP_281760340.1">
    <property type="nucleotide sequence ID" value="NZ_AP026709.1"/>
</dbReference>
<evidence type="ECO:0000313" key="2">
    <source>
        <dbReference type="EMBL" id="BDQ37823.1"/>
    </source>
</evidence>
<evidence type="ECO:0000313" key="3">
    <source>
        <dbReference type="Proteomes" id="UP001317742"/>
    </source>
</evidence>
<dbReference type="EMBL" id="AP026709">
    <property type="protein sequence ID" value="BDQ37823.1"/>
    <property type="molecule type" value="Genomic_DNA"/>
</dbReference>
<reference evidence="2 3" key="1">
    <citation type="submission" date="2022-08" db="EMBL/GenBank/DDBJ databases">
        <title>Genome Sequence of the sulphate-reducing bacterium, Pseudodesulfovibrio sp. SYK.</title>
        <authorList>
            <person name="Kondo R."/>
            <person name="Kataoka T."/>
        </authorList>
    </citation>
    <scope>NUCLEOTIDE SEQUENCE [LARGE SCALE GENOMIC DNA]</scope>
    <source>
        <strain evidence="2 3">SYK</strain>
    </source>
</reference>
<sequence>MEKVEIVRLEKGKEGTFGVLRFNGQVLCVTLEPPDRGNQPDKSCIPAGEYLCSRVDSHSFGRTYEVSDVPGRSHILFHPGNVVGDTHGCVLLGRNFGFLEGSRGVMQSRSAFREFLDRLGGQRFFVVRVEERC</sequence>
<name>A0ABN6S690_9BACT</name>
<dbReference type="Pfam" id="PF18925">
    <property type="entry name" value="DUF5675"/>
    <property type="match status" value="1"/>
</dbReference>
<protein>
    <recommendedName>
        <fullName evidence="1">DUF5675 domain-containing protein</fullName>
    </recommendedName>
</protein>
<gene>
    <name evidence="2" type="ORF">SYK_21830</name>
</gene>
<feature type="domain" description="DUF5675" evidence="1">
    <location>
        <begin position="6"/>
        <end position="119"/>
    </location>
</feature>
<evidence type="ECO:0000259" key="1">
    <source>
        <dbReference type="Pfam" id="PF18925"/>
    </source>
</evidence>